<dbReference type="GO" id="GO:0005886">
    <property type="term" value="C:plasma membrane"/>
    <property type="evidence" value="ECO:0007669"/>
    <property type="project" value="UniProtKB-SubCell"/>
</dbReference>
<dbReference type="InterPro" id="IPR051378">
    <property type="entry name" value="Cell2Cell_Antifungal"/>
</dbReference>
<evidence type="ECO:0000256" key="1">
    <source>
        <dbReference type="ARBA" id="ARBA00004251"/>
    </source>
</evidence>
<dbReference type="Pfam" id="PF01657">
    <property type="entry name" value="Stress-antifung"/>
    <property type="match status" value="2"/>
</dbReference>
<feature type="signal peptide" evidence="14">
    <location>
        <begin position="1"/>
        <end position="23"/>
    </location>
</feature>
<keyword evidence="10" id="KW-0472">Membrane</keyword>
<dbReference type="PANTHER" id="PTHR32080">
    <property type="entry name" value="ANTIFUNGAL PROTEIN GINKBILOBIN-2-LIKE"/>
    <property type="match status" value="1"/>
</dbReference>
<feature type="chain" id="PRO_5042864702" description="Gnk2-homologous domain-containing protein" evidence="14">
    <location>
        <begin position="24"/>
        <end position="256"/>
    </location>
</feature>
<evidence type="ECO:0000256" key="4">
    <source>
        <dbReference type="ARBA" id="ARBA00022581"/>
    </source>
</evidence>
<dbReference type="PANTHER" id="PTHR32080:SF3">
    <property type="entry name" value="PLASMODESMATA-LOCATED PROTEIN 7"/>
    <property type="match status" value="1"/>
</dbReference>
<evidence type="ECO:0000256" key="11">
    <source>
        <dbReference type="ARBA" id="ARBA00023157"/>
    </source>
</evidence>
<accession>A0AAP0B0U8</accession>
<evidence type="ECO:0000259" key="15">
    <source>
        <dbReference type="PROSITE" id="PS51473"/>
    </source>
</evidence>
<comment type="subcellular location">
    <subcellularLocation>
        <location evidence="12">Cell junction</location>
        <location evidence="12">Plasmodesma</location>
    </subcellularLocation>
    <subcellularLocation>
        <location evidence="1">Cell membrane</location>
        <topology evidence="1">Single-pass type I membrane protein</topology>
    </subcellularLocation>
</comment>
<evidence type="ECO:0000256" key="3">
    <source>
        <dbReference type="ARBA" id="ARBA00022475"/>
    </source>
</evidence>
<keyword evidence="6 14" id="KW-0732">Signal</keyword>
<dbReference type="InterPro" id="IPR002902">
    <property type="entry name" value="GNK2"/>
</dbReference>
<dbReference type="CDD" id="cd23509">
    <property type="entry name" value="Gnk2-like"/>
    <property type="match status" value="2"/>
</dbReference>
<evidence type="ECO:0000256" key="10">
    <source>
        <dbReference type="ARBA" id="ARBA00023136"/>
    </source>
</evidence>
<evidence type="ECO:0000256" key="7">
    <source>
        <dbReference type="ARBA" id="ARBA00022737"/>
    </source>
</evidence>
<keyword evidence="7" id="KW-0677">Repeat</keyword>
<keyword evidence="4" id="KW-0945">Host-virus interaction</keyword>
<keyword evidence="3" id="KW-1003">Cell membrane</keyword>
<evidence type="ECO:0000313" key="16">
    <source>
        <dbReference type="EMBL" id="KAK8923415.1"/>
    </source>
</evidence>
<keyword evidence="11" id="KW-1015">Disulfide bond</keyword>
<evidence type="ECO:0000256" key="8">
    <source>
        <dbReference type="ARBA" id="ARBA00022949"/>
    </source>
</evidence>
<evidence type="ECO:0000256" key="5">
    <source>
        <dbReference type="ARBA" id="ARBA00022692"/>
    </source>
</evidence>
<gene>
    <name evidence="16" type="ORF">KSP39_PZI019557</name>
</gene>
<keyword evidence="2" id="KW-0813">Transport</keyword>
<evidence type="ECO:0000313" key="17">
    <source>
        <dbReference type="Proteomes" id="UP001418222"/>
    </source>
</evidence>
<feature type="domain" description="Gnk2-homologous" evidence="15">
    <location>
        <begin position="27"/>
        <end position="131"/>
    </location>
</feature>
<feature type="domain" description="Gnk2-homologous" evidence="15">
    <location>
        <begin position="133"/>
        <end position="233"/>
    </location>
</feature>
<comment type="similarity">
    <text evidence="13">Belongs to the cysteine-rich repeat secretory protein family. Plasmodesmata-located proteins (PDLD) subfamily.</text>
</comment>
<evidence type="ECO:0000256" key="14">
    <source>
        <dbReference type="SAM" id="SignalP"/>
    </source>
</evidence>
<evidence type="ECO:0000256" key="13">
    <source>
        <dbReference type="ARBA" id="ARBA00038393"/>
    </source>
</evidence>
<evidence type="ECO:0000256" key="6">
    <source>
        <dbReference type="ARBA" id="ARBA00022729"/>
    </source>
</evidence>
<sequence>MAANLSFPLLILLTTLLLSSTAADDPTAFVYAGCSEPKYPPNSPYQYNLDSLLSSLANAASFSSYSNFTSSAASPFSPVSGLLQCRGDLSLSACSSCVRSALSRLSPLCPYAAAAALQLRGCYIRYGNDSFISRPDTSLLYKTCSSGVDSGLPGADFLQARDSAFSSLAGGSYRVGAVGGVRVEAQCVGDLSDGDCSDCIESAAAQVKASCGGAASGEAYLGKCYVRYYADGARPYAYGGGAGDSDGGHDIVECAT</sequence>
<dbReference type="AlphaFoldDB" id="A0AAP0B0U8"/>
<name>A0AAP0B0U8_9ASPA</name>
<dbReference type="FunFam" id="3.30.430.20:FF:000001">
    <property type="entry name" value="cysteine-rich repeat secretory protein 3"/>
    <property type="match status" value="1"/>
</dbReference>
<dbReference type="EMBL" id="JBBWWQ010000017">
    <property type="protein sequence ID" value="KAK8923415.1"/>
    <property type="molecule type" value="Genomic_DNA"/>
</dbReference>
<dbReference type="InterPro" id="IPR038408">
    <property type="entry name" value="GNK2_sf"/>
</dbReference>
<dbReference type="PROSITE" id="PS51473">
    <property type="entry name" value="GNK2"/>
    <property type="match status" value="2"/>
</dbReference>
<keyword evidence="17" id="KW-1185">Reference proteome</keyword>
<comment type="caution">
    <text evidence="16">The sequence shown here is derived from an EMBL/GenBank/DDBJ whole genome shotgun (WGS) entry which is preliminary data.</text>
</comment>
<keyword evidence="8" id="KW-0965">Cell junction</keyword>
<keyword evidence="5" id="KW-0812">Transmembrane</keyword>
<keyword evidence="9" id="KW-1133">Transmembrane helix</keyword>
<proteinExistence type="inferred from homology"/>
<evidence type="ECO:0000256" key="2">
    <source>
        <dbReference type="ARBA" id="ARBA00022448"/>
    </source>
</evidence>
<dbReference type="Proteomes" id="UP001418222">
    <property type="component" value="Unassembled WGS sequence"/>
</dbReference>
<evidence type="ECO:0000256" key="12">
    <source>
        <dbReference type="ARBA" id="ARBA00024184"/>
    </source>
</evidence>
<organism evidence="16 17">
    <name type="scientific">Platanthera zijinensis</name>
    <dbReference type="NCBI Taxonomy" id="2320716"/>
    <lineage>
        <taxon>Eukaryota</taxon>
        <taxon>Viridiplantae</taxon>
        <taxon>Streptophyta</taxon>
        <taxon>Embryophyta</taxon>
        <taxon>Tracheophyta</taxon>
        <taxon>Spermatophyta</taxon>
        <taxon>Magnoliopsida</taxon>
        <taxon>Liliopsida</taxon>
        <taxon>Asparagales</taxon>
        <taxon>Orchidaceae</taxon>
        <taxon>Orchidoideae</taxon>
        <taxon>Orchideae</taxon>
        <taxon>Orchidinae</taxon>
        <taxon>Platanthera</taxon>
    </lineage>
</organism>
<protein>
    <recommendedName>
        <fullName evidence="15">Gnk2-homologous domain-containing protein</fullName>
    </recommendedName>
</protein>
<dbReference type="Gene3D" id="3.30.430.20">
    <property type="entry name" value="Gnk2 domain, C-X8-C-X2-C motif"/>
    <property type="match status" value="2"/>
</dbReference>
<dbReference type="GO" id="GO:0009506">
    <property type="term" value="C:plasmodesma"/>
    <property type="evidence" value="ECO:0007669"/>
    <property type="project" value="UniProtKB-SubCell"/>
</dbReference>
<reference evidence="16 17" key="1">
    <citation type="journal article" date="2022" name="Nat. Plants">
        <title>Genomes of leafy and leafless Platanthera orchids illuminate the evolution of mycoheterotrophy.</title>
        <authorList>
            <person name="Li M.H."/>
            <person name="Liu K.W."/>
            <person name="Li Z."/>
            <person name="Lu H.C."/>
            <person name="Ye Q.L."/>
            <person name="Zhang D."/>
            <person name="Wang J.Y."/>
            <person name="Li Y.F."/>
            <person name="Zhong Z.M."/>
            <person name="Liu X."/>
            <person name="Yu X."/>
            <person name="Liu D.K."/>
            <person name="Tu X.D."/>
            <person name="Liu B."/>
            <person name="Hao Y."/>
            <person name="Liao X.Y."/>
            <person name="Jiang Y.T."/>
            <person name="Sun W.H."/>
            <person name="Chen J."/>
            <person name="Chen Y.Q."/>
            <person name="Ai Y."/>
            <person name="Zhai J.W."/>
            <person name="Wu S.S."/>
            <person name="Zhou Z."/>
            <person name="Hsiao Y.Y."/>
            <person name="Wu W.L."/>
            <person name="Chen Y.Y."/>
            <person name="Lin Y.F."/>
            <person name="Hsu J.L."/>
            <person name="Li C.Y."/>
            <person name="Wang Z.W."/>
            <person name="Zhao X."/>
            <person name="Zhong W.Y."/>
            <person name="Ma X.K."/>
            <person name="Ma L."/>
            <person name="Huang J."/>
            <person name="Chen G.Z."/>
            <person name="Huang M.Z."/>
            <person name="Huang L."/>
            <person name="Peng D.H."/>
            <person name="Luo Y.B."/>
            <person name="Zou S.Q."/>
            <person name="Chen S.P."/>
            <person name="Lan S."/>
            <person name="Tsai W.C."/>
            <person name="Van de Peer Y."/>
            <person name="Liu Z.J."/>
        </authorList>
    </citation>
    <scope>NUCLEOTIDE SEQUENCE [LARGE SCALE GENOMIC DNA]</scope>
    <source>
        <strain evidence="16">Lor287</strain>
    </source>
</reference>
<evidence type="ECO:0000256" key="9">
    <source>
        <dbReference type="ARBA" id="ARBA00022989"/>
    </source>
</evidence>